<evidence type="ECO:0000256" key="1">
    <source>
        <dbReference type="SAM" id="MobiDB-lite"/>
    </source>
</evidence>
<accession>A0A9W6YY21</accession>
<name>A0A9W6YY21_AMBMO</name>
<feature type="transmembrane region" description="Helical" evidence="2">
    <location>
        <begin position="12"/>
        <end position="30"/>
    </location>
</feature>
<evidence type="ECO:0000313" key="3">
    <source>
        <dbReference type="EMBL" id="GMG36670.1"/>
    </source>
</evidence>
<dbReference type="EMBL" id="BSXU01002343">
    <property type="protein sequence ID" value="GMG36670.1"/>
    <property type="molecule type" value="Genomic_DNA"/>
</dbReference>
<feature type="region of interest" description="Disordered" evidence="1">
    <location>
        <begin position="35"/>
        <end position="73"/>
    </location>
</feature>
<keyword evidence="2" id="KW-0812">Transmembrane</keyword>
<evidence type="ECO:0000313" key="4">
    <source>
        <dbReference type="Proteomes" id="UP001165063"/>
    </source>
</evidence>
<keyword evidence="4" id="KW-1185">Reference proteome</keyword>
<dbReference type="Proteomes" id="UP001165063">
    <property type="component" value="Unassembled WGS sequence"/>
</dbReference>
<keyword evidence="2" id="KW-1133">Transmembrane helix</keyword>
<organism evidence="3 4">
    <name type="scientific">Ambrosiozyma monospora</name>
    <name type="common">Yeast</name>
    <name type="synonym">Endomycopsis monosporus</name>
    <dbReference type="NCBI Taxonomy" id="43982"/>
    <lineage>
        <taxon>Eukaryota</taxon>
        <taxon>Fungi</taxon>
        <taxon>Dikarya</taxon>
        <taxon>Ascomycota</taxon>
        <taxon>Saccharomycotina</taxon>
        <taxon>Pichiomycetes</taxon>
        <taxon>Pichiales</taxon>
        <taxon>Pichiaceae</taxon>
        <taxon>Ambrosiozyma</taxon>
    </lineage>
</organism>
<protein>
    <submittedName>
        <fullName evidence="3">Unnamed protein product</fullName>
    </submittedName>
</protein>
<keyword evidence="2" id="KW-0472">Membrane</keyword>
<proteinExistence type="predicted"/>
<gene>
    <name evidence="3" type="ORF">Amon01_000471000</name>
</gene>
<evidence type="ECO:0000256" key="2">
    <source>
        <dbReference type="SAM" id="Phobius"/>
    </source>
</evidence>
<feature type="compositionally biased region" description="Acidic residues" evidence="1">
    <location>
        <begin position="57"/>
        <end position="73"/>
    </location>
</feature>
<dbReference type="AlphaFoldDB" id="A0A9W6YY21"/>
<sequence>MINPEYKAGQSVYRVDVLLTLVATSILPVFSVRRSETRDEDAWIDGDSRGGNGVGDGDGDEDGDGDGDEILWL</sequence>
<comment type="caution">
    <text evidence="3">The sequence shown here is derived from an EMBL/GenBank/DDBJ whole genome shotgun (WGS) entry which is preliminary data.</text>
</comment>
<reference evidence="3" key="1">
    <citation type="submission" date="2023-04" db="EMBL/GenBank/DDBJ databases">
        <title>Ambrosiozyma monospora NBRC 1965.</title>
        <authorList>
            <person name="Ichikawa N."/>
            <person name="Sato H."/>
            <person name="Tonouchi N."/>
        </authorList>
    </citation>
    <scope>NUCLEOTIDE SEQUENCE</scope>
    <source>
        <strain evidence="3">NBRC 1965</strain>
    </source>
</reference>